<dbReference type="SUPFAM" id="SSF103473">
    <property type="entry name" value="MFS general substrate transporter"/>
    <property type="match status" value="1"/>
</dbReference>
<feature type="transmembrane region" description="Helical" evidence="7">
    <location>
        <begin position="158"/>
        <end position="180"/>
    </location>
</feature>
<protein>
    <recommendedName>
        <fullName evidence="8">Major facilitator superfamily (MFS) profile domain-containing protein</fullName>
    </recommendedName>
</protein>
<evidence type="ECO:0000256" key="2">
    <source>
        <dbReference type="ARBA" id="ARBA00022448"/>
    </source>
</evidence>
<accession>A0A072P9E4</accession>
<feature type="transmembrane region" description="Helical" evidence="7">
    <location>
        <begin position="126"/>
        <end position="146"/>
    </location>
</feature>
<feature type="transmembrane region" description="Helical" evidence="7">
    <location>
        <begin position="399"/>
        <end position="423"/>
    </location>
</feature>
<proteinExistence type="predicted"/>
<dbReference type="GO" id="GO:0005886">
    <property type="term" value="C:plasma membrane"/>
    <property type="evidence" value="ECO:0007669"/>
    <property type="project" value="TreeGrafter"/>
</dbReference>
<dbReference type="InterPro" id="IPR005829">
    <property type="entry name" value="Sugar_transporter_CS"/>
</dbReference>
<evidence type="ECO:0000256" key="6">
    <source>
        <dbReference type="SAM" id="MobiDB-lite"/>
    </source>
</evidence>
<dbReference type="EMBL" id="AMGV01000005">
    <property type="protein sequence ID" value="KEF56729.1"/>
    <property type="molecule type" value="Genomic_DNA"/>
</dbReference>
<dbReference type="CDD" id="cd06179">
    <property type="entry name" value="MFS_TRI12_like"/>
    <property type="match status" value="1"/>
</dbReference>
<gene>
    <name evidence="9" type="ORF">A1O9_06919</name>
</gene>
<organism evidence="9 10">
    <name type="scientific">Exophiala aquamarina CBS 119918</name>
    <dbReference type="NCBI Taxonomy" id="1182545"/>
    <lineage>
        <taxon>Eukaryota</taxon>
        <taxon>Fungi</taxon>
        <taxon>Dikarya</taxon>
        <taxon>Ascomycota</taxon>
        <taxon>Pezizomycotina</taxon>
        <taxon>Eurotiomycetes</taxon>
        <taxon>Chaetothyriomycetidae</taxon>
        <taxon>Chaetothyriales</taxon>
        <taxon>Herpotrichiellaceae</taxon>
        <taxon>Exophiala</taxon>
    </lineage>
</organism>
<comment type="caution">
    <text evidence="9">The sequence shown here is derived from an EMBL/GenBank/DDBJ whole genome shotgun (WGS) entry which is preliminary data.</text>
</comment>
<dbReference type="GeneID" id="25281833"/>
<evidence type="ECO:0000256" key="7">
    <source>
        <dbReference type="SAM" id="Phobius"/>
    </source>
</evidence>
<feature type="transmembrane region" description="Helical" evidence="7">
    <location>
        <begin position="232"/>
        <end position="253"/>
    </location>
</feature>
<feature type="domain" description="Major facilitator superfamily (MFS) profile" evidence="8">
    <location>
        <begin position="36"/>
        <end position="544"/>
    </location>
</feature>
<name>A0A072P9E4_9EURO</name>
<dbReference type="RefSeq" id="XP_013259319.1">
    <property type="nucleotide sequence ID" value="XM_013403865.1"/>
</dbReference>
<reference evidence="9 10" key="1">
    <citation type="submission" date="2013-03" db="EMBL/GenBank/DDBJ databases">
        <title>The Genome Sequence of Exophiala aquamarina CBS 119918.</title>
        <authorList>
            <consortium name="The Broad Institute Genomics Platform"/>
            <person name="Cuomo C."/>
            <person name="de Hoog S."/>
            <person name="Gorbushina A."/>
            <person name="Walker B."/>
            <person name="Young S.K."/>
            <person name="Zeng Q."/>
            <person name="Gargeya S."/>
            <person name="Fitzgerald M."/>
            <person name="Haas B."/>
            <person name="Abouelleil A."/>
            <person name="Allen A.W."/>
            <person name="Alvarado L."/>
            <person name="Arachchi H.M."/>
            <person name="Berlin A.M."/>
            <person name="Chapman S.B."/>
            <person name="Gainer-Dewar J."/>
            <person name="Goldberg J."/>
            <person name="Griggs A."/>
            <person name="Gujja S."/>
            <person name="Hansen M."/>
            <person name="Howarth C."/>
            <person name="Imamovic A."/>
            <person name="Ireland A."/>
            <person name="Larimer J."/>
            <person name="McCowan C."/>
            <person name="Murphy C."/>
            <person name="Pearson M."/>
            <person name="Poon T.W."/>
            <person name="Priest M."/>
            <person name="Roberts A."/>
            <person name="Saif S."/>
            <person name="Shea T."/>
            <person name="Sisk P."/>
            <person name="Sykes S."/>
            <person name="Wortman J."/>
            <person name="Nusbaum C."/>
            <person name="Birren B."/>
        </authorList>
    </citation>
    <scope>NUCLEOTIDE SEQUENCE [LARGE SCALE GENOMIC DNA]</scope>
    <source>
        <strain evidence="9 10">CBS 119918</strain>
    </source>
</reference>
<dbReference type="PROSITE" id="PS00216">
    <property type="entry name" value="SUGAR_TRANSPORT_1"/>
    <property type="match status" value="1"/>
</dbReference>
<feature type="transmembrane region" description="Helical" evidence="7">
    <location>
        <begin position="71"/>
        <end position="89"/>
    </location>
</feature>
<dbReference type="HOGENOM" id="CLU_000960_25_2_1"/>
<keyword evidence="5 7" id="KW-0472">Membrane</keyword>
<feature type="transmembrane region" description="Helical" evidence="7">
    <location>
        <begin position="340"/>
        <end position="358"/>
    </location>
</feature>
<evidence type="ECO:0000256" key="5">
    <source>
        <dbReference type="ARBA" id="ARBA00023136"/>
    </source>
</evidence>
<evidence type="ECO:0000256" key="3">
    <source>
        <dbReference type="ARBA" id="ARBA00022692"/>
    </source>
</evidence>
<dbReference type="PANTHER" id="PTHR23501:SF109">
    <property type="entry name" value="MAJOR FACILITATOR SUPERFAMILY (MFS) PROFILE DOMAIN-CONTAINING PROTEIN-RELATED"/>
    <property type="match status" value="1"/>
</dbReference>
<feature type="transmembrane region" description="Helical" evidence="7">
    <location>
        <begin position="192"/>
        <end position="211"/>
    </location>
</feature>
<evidence type="ECO:0000256" key="4">
    <source>
        <dbReference type="ARBA" id="ARBA00022989"/>
    </source>
</evidence>
<dbReference type="Pfam" id="PF06609">
    <property type="entry name" value="TRI12"/>
    <property type="match status" value="1"/>
</dbReference>
<keyword evidence="4 7" id="KW-1133">Transmembrane helix</keyword>
<keyword evidence="3 7" id="KW-0812">Transmembrane</keyword>
<feature type="region of interest" description="Disordered" evidence="6">
    <location>
        <begin position="559"/>
        <end position="591"/>
    </location>
</feature>
<evidence type="ECO:0000259" key="8">
    <source>
        <dbReference type="PROSITE" id="PS50850"/>
    </source>
</evidence>
<evidence type="ECO:0000313" key="9">
    <source>
        <dbReference type="EMBL" id="KEF56729.1"/>
    </source>
</evidence>
<feature type="transmembrane region" description="Helical" evidence="7">
    <location>
        <begin position="101"/>
        <end position="120"/>
    </location>
</feature>
<comment type="subcellular location">
    <subcellularLocation>
        <location evidence="1">Membrane</location>
        <topology evidence="1">Multi-pass membrane protein</topology>
    </subcellularLocation>
</comment>
<feature type="transmembrane region" description="Helical" evidence="7">
    <location>
        <begin position="520"/>
        <end position="539"/>
    </location>
</feature>
<dbReference type="Proteomes" id="UP000027920">
    <property type="component" value="Unassembled WGS sequence"/>
</dbReference>
<dbReference type="InterPro" id="IPR053791">
    <property type="entry name" value="MFS_Tri12-like"/>
</dbReference>
<dbReference type="AlphaFoldDB" id="A0A072P9E4"/>
<dbReference type="VEuPathDB" id="FungiDB:A1O9_06919"/>
<dbReference type="PANTHER" id="PTHR23501">
    <property type="entry name" value="MAJOR FACILITATOR SUPERFAMILY"/>
    <property type="match status" value="1"/>
</dbReference>
<dbReference type="Gene3D" id="1.20.1250.20">
    <property type="entry name" value="MFS general substrate transporter like domains"/>
    <property type="match status" value="1"/>
</dbReference>
<feature type="transmembrane region" description="Helical" evidence="7">
    <location>
        <begin position="265"/>
        <end position="285"/>
    </location>
</feature>
<dbReference type="InterPro" id="IPR036259">
    <property type="entry name" value="MFS_trans_sf"/>
</dbReference>
<evidence type="ECO:0000256" key="1">
    <source>
        <dbReference type="ARBA" id="ARBA00004141"/>
    </source>
</evidence>
<dbReference type="OrthoDB" id="4139357at2759"/>
<dbReference type="PROSITE" id="PS50850">
    <property type="entry name" value="MFS"/>
    <property type="match status" value="1"/>
</dbReference>
<dbReference type="GO" id="GO:0022857">
    <property type="term" value="F:transmembrane transporter activity"/>
    <property type="evidence" value="ECO:0007669"/>
    <property type="project" value="InterPro"/>
</dbReference>
<keyword evidence="10" id="KW-1185">Reference proteome</keyword>
<feature type="transmembrane region" description="Helical" evidence="7">
    <location>
        <begin position="305"/>
        <end position="328"/>
    </location>
</feature>
<keyword evidence="2" id="KW-0813">Transport</keyword>
<dbReference type="InterPro" id="IPR020846">
    <property type="entry name" value="MFS_dom"/>
</dbReference>
<dbReference type="InterPro" id="IPR010573">
    <property type="entry name" value="MFS_Str1/Tri12-like"/>
</dbReference>
<evidence type="ECO:0000313" key="10">
    <source>
        <dbReference type="Proteomes" id="UP000027920"/>
    </source>
</evidence>
<sequence>MASETVHVDSATHHDEIAPEALGRRKNYTSPQFIGTVVATALGLMSAYAGFNVPANILYIINEDLHGGGKVHWAPVIYTLGLAVALPLVGRLSDIFGRRWFYIGGTVLAVIGNVVCSRASGIDSFLAGTAMIGFASGVQVSFNLVLGELVAAKDRGPFNALIFAGSVPFSIFAPMVARSFELDTEQHWRWCYYLGLIINTIGVGLWFVFYHPPDYRMLHVRGRSKRDMVKSLDWFGMFLFIAGLSVLLIGLNWGGTSYPWDSAHVLATVLVGFATLAAFCIWEGFTTAETIYIPMKLFRNIPYDALVVCAAIGAMIYYSSIVMWPTLIQAIWYQNDTRMVGYYSCFVGGGLITGQILGGLGHKYIPRTRIQMVVSSCVMVGFIGAMASSTPESLHRSCAFIFLGTVGAGYVESLSLSSIALVWDASDFGLVASVMGCIRTAAGAIATSIYPNILTNEFKKYLPRYVSEATLNKGLPADSLPALLEALTTGNFSTVPGITQEIIEAATYANKRAWARSSETVFLVTLAFGGLMLIASLFAPDVEVYLTDFVPRALHGMSRGEKQSDSDLSPTPLALNDLNETNTKSSSSAKASHIEDEDVAIFV</sequence>
<feature type="transmembrane region" description="Helical" evidence="7">
    <location>
        <begin position="33"/>
        <end position="51"/>
    </location>
</feature>